<dbReference type="AlphaFoldDB" id="A0A3A6V3Q8"/>
<dbReference type="EMBL" id="QWDR01000002">
    <property type="protein sequence ID" value="RJY29976.1"/>
    <property type="molecule type" value="Genomic_DNA"/>
</dbReference>
<protein>
    <submittedName>
        <fullName evidence="1">Uncharacterized protein</fullName>
    </submittedName>
</protein>
<reference evidence="1 2" key="1">
    <citation type="submission" date="2018-08" db="EMBL/GenBank/DDBJ databases">
        <title>Genome Sequences of Legionella pneumophila subsp. pneumophila Isolates, Recovered from a Drinking Water System in a Large Builging.</title>
        <authorList>
            <person name="Gomez-Alvarez V."/>
            <person name="Boczek L."/>
            <person name="King D."/>
            <person name="Pemberton A."/>
            <person name="Pfaller S."/>
            <person name="Rodgers M."/>
            <person name="Santodomingo J."/>
            <person name="Revetta R."/>
        </authorList>
    </citation>
    <scope>NUCLEOTIDE SEQUENCE [LARGE SCALE GENOMIC DNA]</scope>
    <source>
        <strain evidence="1 2">L01C.1</strain>
    </source>
</reference>
<evidence type="ECO:0000313" key="2">
    <source>
        <dbReference type="Proteomes" id="UP000277145"/>
    </source>
</evidence>
<organism evidence="1 2">
    <name type="scientific">Legionella pneumophila subsp. pneumophila</name>
    <dbReference type="NCBI Taxonomy" id="91891"/>
    <lineage>
        <taxon>Bacteria</taxon>
        <taxon>Pseudomonadati</taxon>
        <taxon>Pseudomonadota</taxon>
        <taxon>Gammaproteobacteria</taxon>
        <taxon>Legionellales</taxon>
        <taxon>Legionellaceae</taxon>
        <taxon>Legionella</taxon>
    </lineage>
</organism>
<evidence type="ECO:0000313" key="1">
    <source>
        <dbReference type="EMBL" id="RJY29976.1"/>
    </source>
</evidence>
<gene>
    <name evidence="1" type="ORF">D1H98_12290</name>
</gene>
<comment type="caution">
    <text evidence="1">The sequence shown here is derived from an EMBL/GenBank/DDBJ whole genome shotgun (WGS) entry which is preliminary data.</text>
</comment>
<name>A0A3A6V3Q8_LEGPN</name>
<proteinExistence type="predicted"/>
<dbReference type="Proteomes" id="UP000277145">
    <property type="component" value="Unassembled WGS sequence"/>
</dbReference>
<sequence>MKALDLGCGTGRDTVFY</sequence>
<accession>A0A3A6V3Q8</accession>